<dbReference type="PANTHER" id="PTHR43132:SF6">
    <property type="entry name" value="HTH-TYPE TRANSCRIPTIONAL REPRESSOR CZRA"/>
    <property type="match status" value="1"/>
</dbReference>
<dbReference type="Pfam" id="PF12840">
    <property type="entry name" value="HTH_20"/>
    <property type="match status" value="1"/>
</dbReference>
<dbReference type="eggNOG" id="arCOG02611">
    <property type="taxonomic scope" value="Archaea"/>
</dbReference>
<dbReference type="InterPro" id="IPR051011">
    <property type="entry name" value="Metal_resp_trans_reg"/>
</dbReference>
<dbReference type="CDD" id="cd00090">
    <property type="entry name" value="HTH_ARSR"/>
    <property type="match status" value="1"/>
</dbReference>
<name>A0A1U7EVR9_NATPD</name>
<dbReference type="PANTHER" id="PTHR43132">
    <property type="entry name" value="ARSENICAL RESISTANCE OPERON REPRESSOR ARSR-RELATED"/>
    <property type="match status" value="1"/>
</dbReference>
<organism evidence="6 7">
    <name type="scientific">Natronomonas pharaonis (strain ATCC 35678 / DSM 2160 / CIP 103997 / JCM 8858 / NBRC 14720 / NCIMB 2260 / Gabara)</name>
    <name type="common">Halobacterium pharaonis</name>
    <dbReference type="NCBI Taxonomy" id="348780"/>
    <lineage>
        <taxon>Archaea</taxon>
        <taxon>Methanobacteriati</taxon>
        <taxon>Methanobacteriota</taxon>
        <taxon>Stenosarchaea group</taxon>
        <taxon>Halobacteria</taxon>
        <taxon>Halobacteriales</taxon>
        <taxon>Natronomonadaceae</taxon>
        <taxon>Natronomonas</taxon>
    </lineage>
</organism>
<evidence type="ECO:0000313" key="7">
    <source>
        <dbReference type="Proteomes" id="UP000002698"/>
    </source>
</evidence>
<keyword evidence="1" id="KW-0805">Transcription regulation</keyword>
<dbReference type="PROSITE" id="PS50987">
    <property type="entry name" value="HTH_ARSR_2"/>
    <property type="match status" value="1"/>
</dbReference>
<dbReference type="GeneID" id="3701353"/>
<proteinExistence type="predicted"/>
<dbReference type="Proteomes" id="UP000002698">
    <property type="component" value="Chromosome"/>
</dbReference>
<dbReference type="GO" id="GO:0003700">
    <property type="term" value="F:DNA-binding transcription factor activity"/>
    <property type="evidence" value="ECO:0007669"/>
    <property type="project" value="InterPro"/>
</dbReference>
<evidence type="ECO:0000256" key="4">
    <source>
        <dbReference type="SAM" id="MobiDB-lite"/>
    </source>
</evidence>
<keyword evidence="3" id="KW-0804">Transcription</keyword>
<dbReference type="EnsemblBacteria" id="CAI49148">
    <property type="protein sequence ID" value="CAI49148"/>
    <property type="gene ID" value="NP_2114A"/>
</dbReference>
<gene>
    <name evidence="6" type="ordered locus">NP_2114A</name>
</gene>
<dbReference type="SMART" id="SM00419">
    <property type="entry name" value="HTH_CRP"/>
    <property type="match status" value="1"/>
</dbReference>
<evidence type="ECO:0000313" key="6">
    <source>
        <dbReference type="EMBL" id="CAI49148.1"/>
    </source>
</evidence>
<feature type="domain" description="HTH arsR-type" evidence="5">
    <location>
        <begin position="122"/>
        <end position="214"/>
    </location>
</feature>
<evidence type="ECO:0000256" key="3">
    <source>
        <dbReference type="ARBA" id="ARBA00023163"/>
    </source>
</evidence>
<dbReference type="KEGG" id="nph:NP_2114A"/>
<dbReference type="InterPro" id="IPR011991">
    <property type="entry name" value="ArsR-like_HTH"/>
</dbReference>
<evidence type="ECO:0000256" key="2">
    <source>
        <dbReference type="ARBA" id="ARBA00023125"/>
    </source>
</evidence>
<dbReference type="STRING" id="348780.NP_2114A"/>
<dbReference type="HOGENOM" id="CLU_1286375_0_0_2"/>
<dbReference type="AlphaFoldDB" id="A0A1U7EVR9"/>
<dbReference type="EMBL" id="CR936257">
    <property type="protein sequence ID" value="CAI49148.1"/>
    <property type="molecule type" value="Genomic_DNA"/>
</dbReference>
<dbReference type="Pfam" id="PF25212">
    <property type="entry name" value="HVO_A0114"/>
    <property type="match status" value="1"/>
</dbReference>
<dbReference type="InterPro" id="IPR036388">
    <property type="entry name" value="WH-like_DNA-bd_sf"/>
</dbReference>
<reference evidence="6 7" key="1">
    <citation type="journal article" date="2005" name="Genome Res.">
        <title>Living with two extremes: conclusions from the genome sequence of Natronomonas pharaonis.</title>
        <authorList>
            <person name="Falb M."/>
            <person name="Pfeiffer F."/>
            <person name="Palm P."/>
            <person name="Rodewald K."/>
            <person name="Hickmann V."/>
            <person name="Tittor J."/>
            <person name="Oesterhelt D."/>
        </authorList>
    </citation>
    <scope>NUCLEOTIDE SEQUENCE [LARGE SCALE GENOMIC DNA]</scope>
    <source>
        <strain evidence="7">ATCC 35678 / DSM 2160 / CIP 103997 / JCM 8858 / NBRC 14720 / NCIMB 2260 / Gabara</strain>
    </source>
</reference>
<dbReference type="InterPro" id="IPR012318">
    <property type="entry name" value="HTH_CRP"/>
</dbReference>
<evidence type="ECO:0000259" key="5">
    <source>
        <dbReference type="PROSITE" id="PS50987"/>
    </source>
</evidence>
<dbReference type="OrthoDB" id="28610at2157"/>
<protein>
    <submittedName>
        <fullName evidence="6">ArsR family transcription regulator</fullName>
    </submittedName>
</protein>
<dbReference type="InterPro" id="IPR036390">
    <property type="entry name" value="WH_DNA-bd_sf"/>
</dbReference>
<sequence>MDRQHVAVLVAVCMALALVPAGVAAAEEPAEAVAAATGPTVDATVTDRYRAGASAGLSRVDTDGVLEQPTRATIYEAIDESPGIDLAGLAAAADVTKSTARYHVDVLRDAGLVAGVEVAGALRFAPAELDAEVAGVLETDAPGTVLTAVADHEPASVRTLAEATDRAPSTVSHHLSELEARGLVERERRGEAVLTSLAPPARDALGAPPATADD</sequence>
<dbReference type="InterPro" id="IPR001845">
    <property type="entry name" value="HTH_ArsR_DNA-bd_dom"/>
</dbReference>
<dbReference type="RefSeq" id="WP_011322776.1">
    <property type="nucleotide sequence ID" value="NC_007426.1"/>
</dbReference>
<keyword evidence="2" id="KW-0238">DNA-binding</keyword>
<feature type="region of interest" description="Disordered" evidence="4">
    <location>
        <begin position="192"/>
        <end position="214"/>
    </location>
</feature>
<evidence type="ECO:0000256" key="1">
    <source>
        <dbReference type="ARBA" id="ARBA00023015"/>
    </source>
</evidence>
<keyword evidence="7" id="KW-1185">Reference proteome</keyword>
<dbReference type="SUPFAM" id="SSF46785">
    <property type="entry name" value="Winged helix' DNA-binding domain"/>
    <property type="match status" value="2"/>
</dbReference>
<dbReference type="Gene3D" id="1.10.10.10">
    <property type="entry name" value="Winged helix-like DNA-binding domain superfamily/Winged helix DNA-binding domain"/>
    <property type="match status" value="2"/>
</dbReference>
<dbReference type="SMART" id="SM00418">
    <property type="entry name" value="HTH_ARSR"/>
    <property type="match status" value="1"/>
</dbReference>
<accession>A0A1U7EVR9</accession>
<dbReference type="GO" id="GO:0003677">
    <property type="term" value="F:DNA binding"/>
    <property type="evidence" value="ECO:0007669"/>
    <property type="project" value="UniProtKB-KW"/>
</dbReference>